<feature type="compositionally biased region" description="Low complexity" evidence="1">
    <location>
        <begin position="40"/>
        <end position="50"/>
    </location>
</feature>
<keyword evidence="3" id="KW-1185">Reference proteome</keyword>
<reference evidence="2" key="1">
    <citation type="submission" date="2023-06" db="EMBL/GenBank/DDBJ databases">
        <title>Genome-scale phylogeny and comparative genomics of the fungal order Sordariales.</title>
        <authorList>
            <consortium name="Lawrence Berkeley National Laboratory"/>
            <person name="Hensen N."/>
            <person name="Bonometti L."/>
            <person name="Westerberg I."/>
            <person name="Brannstrom I.O."/>
            <person name="Guillou S."/>
            <person name="Cros-Aarteil S."/>
            <person name="Calhoun S."/>
            <person name="Haridas S."/>
            <person name="Kuo A."/>
            <person name="Mondo S."/>
            <person name="Pangilinan J."/>
            <person name="Riley R."/>
            <person name="Labutti K."/>
            <person name="Andreopoulos B."/>
            <person name="Lipzen A."/>
            <person name="Chen C."/>
            <person name="Yanf M."/>
            <person name="Daum C."/>
            <person name="Ng V."/>
            <person name="Clum A."/>
            <person name="Steindorff A."/>
            <person name="Ohm R."/>
            <person name="Martin F."/>
            <person name="Silar P."/>
            <person name="Natvig D."/>
            <person name="Lalanne C."/>
            <person name="Gautier V."/>
            <person name="Ament-Velasquez S.L."/>
            <person name="Kruys A."/>
            <person name="Hutchinson M.I."/>
            <person name="Powell A.J."/>
            <person name="Barry K."/>
            <person name="Miller A.N."/>
            <person name="Grigoriev I.V."/>
            <person name="Debuchy R."/>
            <person name="Gladieux P."/>
            <person name="Thoren M.H."/>
            <person name="Johannesson H."/>
        </authorList>
    </citation>
    <scope>NUCLEOTIDE SEQUENCE</scope>
    <source>
        <strain evidence="2">CBS 307.81</strain>
    </source>
</reference>
<dbReference type="CDD" id="cd00866">
    <property type="entry name" value="PEBP_euk"/>
    <property type="match status" value="1"/>
</dbReference>
<feature type="compositionally biased region" description="Polar residues" evidence="1">
    <location>
        <begin position="30"/>
        <end position="39"/>
    </location>
</feature>
<dbReference type="InterPro" id="IPR008914">
    <property type="entry name" value="PEBP"/>
</dbReference>
<accession>A0AA39Z0W4</accession>
<feature type="region of interest" description="Disordered" evidence="1">
    <location>
        <begin position="63"/>
        <end position="105"/>
    </location>
</feature>
<dbReference type="GO" id="GO:0030414">
    <property type="term" value="F:peptidase inhibitor activity"/>
    <property type="evidence" value="ECO:0007669"/>
    <property type="project" value="TreeGrafter"/>
</dbReference>
<comment type="caution">
    <text evidence="2">The sequence shown here is derived from an EMBL/GenBank/DDBJ whole genome shotgun (WGS) entry which is preliminary data.</text>
</comment>
<dbReference type="GO" id="GO:0005543">
    <property type="term" value="F:phospholipid binding"/>
    <property type="evidence" value="ECO:0007669"/>
    <property type="project" value="TreeGrafter"/>
</dbReference>
<sequence length="254" mass="27943">MRNPPDSINHLLDTLTDNPSPSLRIHFPSETVSSPGQQLSTTTSATSPSFSVSASALHNLKFPNNDLSPVSSHTSDPDDQSKPTTTISSSSTSHEDQPNLDLDTNPLTIPRFLVTTLDLDPPFPSFPVLGPILHGMQADLALSTSFTGEDNIDTEKQFIPLERDTRFNLGEDDEGEVAKYVGPSPPGWSEPHRYVCLMWQQPEGLTGDRIREEMGWGRARDGKIGAWERVRFDQGGFEERFGLGEVVAGNYFVC</sequence>
<proteinExistence type="predicted"/>
<dbReference type="Proteomes" id="UP001174997">
    <property type="component" value="Unassembled WGS sequence"/>
</dbReference>
<dbReference type="SUPFAM" id="SSF49777">
    <property type="entry name" value="PEBP-like"/>
    <property type="match status" value="1"/>
</dbReference>
<feature type="region of interest" description="Disordered" evidence="1">
    <location>
        <begin position="1"/>
        <end position="50"/>
    </location>
</feature>
<name>A0AA39Z0W4_9PEZI</name>
<dbReference type="Pfam" id="PF01161">
    <property type="entry name" value="PBP"/>
    <property type="match status" value="1"/>
</dbReference>
<feature type="compositionally biased region" description="Polar residues" evidence="1">
    <location>
        <begin position="65"/>
        <end position="74"/>
    </location>
</feature>
<protein>
    <submittedName>
        <fullName evidence="2">Phosphatidylethanolamine-binding protein</fullName>
    </submittedName>
</protein>
<dbReference type="PANTHER" id="PTHR11362:SF78">
    <property type="entry name" value="PROTEASE INHIBITOR"/>
    <property type="match status" value="1"/>
</dbReference>
<organism evidence="2 3">
    <name type="scientific">Cercophora samala</name>
    <dbReference type="NCBI Taxonomy" id="330535"/>
    <lineage>
        <taxon>Eukaryota</taxon>
        <taxon>Fungi</taxon>
        <taxon>Dikarya</taxon>
        <taxon>Ascomycota</taxon>
        <taxon>Pezizomycotina</taxon>
        <taxon>Sordariomycetes</taxon>
        <taxon>Sordariomycetidae</taxon>
        <taxon>Sordariales</taxon>
        <taxon>Lasiosphaeriaceae</taxon>
        <taxon>Cercophora</taxon>
    </lineage>
</organism>
<dbReference type="AlphaFoldDB" id="A0AA39Z0W4"/>
<dbReference type="InterPro" id="IPR035810">
    <property type="entry name" value="PEBP_euk"/>
</dbReference>
<evidence type="ECO:0000313" key="2">
    <source>
        <dbReference type="EMBL" id="KAK0662146.1"/>
    </source>
</evidence>
<dbReference type="Gene3D" id="3.90.280.10">
    <property type="entry name" value="PEBP-like"/>
    <property type="match status" value="1"/>
</dbReference>
<dbReference type="GO" id="GO:0046578">
    <property type="term" value="P:regulation of Ras protein signal transduction"/>
    <property type="evidence" value="ECO:0007669"/>
    <property type="project" value="TreeGrafter"/>
</dbReference>
<evidence type="ECO:0000256" key="1">
    <source>
        <dbReference type="SAM" id="MobiDB-lite"/>
    </source>
</evidence>
<evidence type="ECO:0000313" key="3">
    <source>
        <dbReference type="Proteomes" id="UP001174997"/>
    </source>
</evidence>
<dbReference type="GO" id="GO:0030162">
    <property type="term" value="P:regulation of proteolysis"/>
    <property type="evidence" value="ECO:0007669"/>
    <property type="project" value="TreeGrafter"/>
</dbReference>
<dbReference type="EMBL" id="JAULSY010000142">
    <property type="protein sequence ID" value="KAK0662146.1"/>
    <property type="molecule type" value="Genomic_DNA"/>
</dbReference>
<dbReference type="PANTHER" id="PTHR11362">
    <property type="entry name" value="PHOSPHATIDYLETHANOLAMINE-BINDING PROTEIN"/>
    <property type="match status" value="1"/>
</dbReference>
<dbReference type="InterPro" id="IPR036610">
    <property type="entry name" value="PEBP-like_sf"/>
</dbReference>
<gene>
    <name evidence="2" type="ORF">QBC41DRAFT_31957</name>
</gene>